<evidence type="ECO:0000256" key="1">
    <source>
        <dbReference type="SAM" id="MobiDB-lite"/>
    </source>
</evidence>
<evidence type="ECO:0000313" key="2">
    <source>
        <dbReference type="EMBL" id="SVA52060.1"/>
    </source>
</evidence>
<sequence length="64" mass="7551">MGIHYDYKSTRGEKAMRKEAKRKARLEQRKAKRITQGKPEESQDEMHDIHKPITLEDLTNPDKS</sequence>
<proteinExistence type="predicted"/>
<accession>A0A381WHS0</accession>
<name>A0A381WHS0_9ZZZZ</name>
<feature type="region of interest" description="Disordered" evidence="1">
    <location>
        <begin position="1"/>
        <end position="64"/>
    </location>
</feature>
<dbReference type="EMBL" id="UINC01011854">
    <property type="protein sequence ID" value="SVA52060.1"/>
    <property type="molecule type" value="Genomic_DNA"/>
</dbReference>
<feature type="compositionally biased region" description="Basic and acidic residues" evidence="1">
    <location>
        <begin position="38"/>
        <end position="64"/>
    </location>
</feature>
<dbReference type="AlphaFoldDB" id="A0A381WHS0"/>
<gene>
    <name evidence="2" type="ORF">METZ01_LOCUS104914</name>
</gene>
<reference evidence="2" key="1">
    <citation type="submission" date="2018-05" db="EMBL/GenBank/DDBJ databases">
        <authorList>
            <person name="Lanie J.A."/>
            <person name="Ng W.-L."/>
            <person name="Kazmierczak K.M."/>
            <person name="Andrzejewski T.M."/>
            <person name="Davidsen T.M."/>
            <person name="Wayne K.J."/>
            <person name="Tettelin H."/>
            <person name="Glass J.I."/>
            <person name="Rusch D."/>
            <person name="Podicherti R."/>
            <person name="Tsui H.-C.T."/>
            <person name="Winkler M.E."/>
        </authorList>
    </citation>
    <scope>NUCLEOTIDE SEQUENCE</scope>
</reference>
<feature type="compositionally biased region" description="Basic residues" evidence="1">
    <location>
        <begin position="19"/>
        <end position="35"/>
    </location>
</feature>
<feature type="compositionally biased region" description="Basic and acidic residues" evidence="1">
    <location>
        <begin position="1"/>
        <end position="18"/>
    </location>
</feature>
<organism evidence="2">
    <name type="scientific">marine metagenome</name>
    <dbReference type="NCBI Taxonomy" id="408172"/>
    <lineage>
        <taxon>unclassified sequences</taxon>
        <taxon>metagenomes</taxon>
        <taxon>ecological metagenomes</taxon>
    </lineage>
</organism>
<protein>
    <submittedName>
        <fullName evidence="2">Uncharacterized protein</fullName>
    </submittedName>
</protein>